<evidence type="ECO:0000313" key="3">
    <source>
        <dbReference type="Proteomes" id="UP000887574"/>
    </source>
</evidence>
<protein>
    <submittedName>
        <fullName evidence="4">Secreted protein</fullName>
    </submittedName>
</protein>
<proteinExistence type="predicted"/>
<feature type="region of interest" description="Disordered" evidence="1">
    <location>
        <begin position="190"/>
        <end position="214"/>
    </location>
</feature>
<evidence type="ECO:0000313" key="4">
    <source>
        <dbReference type="WBParaSite" id="jg5021"/>
    </source>
</evidence>
<keyword evidence="2" id="KW-0732">Signal</keyword>
<keyword evidence="3" id="KW-1185">Reference proteome</keyword>
<evidence type="ECO:0000256" key="2">
    <source>
        <dbReference type="SAM" id="SignalP"/>
    </source>
</evidence>
<dbReference type="Proteomes" id="UP000887574">
    <property type="component" value="Unplaced"/>
</dbReference>
<reference evidence="4" key="1">
    <citation type="submission" date="2022-11" db="UniProtKB">
        <authorList>
            <consortium name="WormBaseParasite"/>
        </authorList>
    </citation>
    <scope>IDENTIFICATION</scope>
</reference>
<feature type="region of interest" description="Disordered" evidence="1">
    <location>
        <begin position="57"/>
        <end position="104"/>
    </location>
</feature>
<accession>A0A915ECY3</accession>
<organism evidence="3 4">
    <name type="scientific">Ditylenchus dipsaci</name>
    <dbReference type="NCBI Taxonomy" id="166011"/>
    <lineage>
        <taxon>Eukaryota</taxon>
        <taxon>Metazoa</taxon>
        <taxon>Ecdysozoa</taxon>
        <taxon>Nematoda</taxon>
        <taxon>Chromadorea</taxon>
        <taxon>Rhabditida</taxon>
        <taxon>Tylenchina</taxon>
        <taxon>Tylenchomorpha</taxon>
        <taxon>Sphaerularioidea</taxon>
        <taxon>Anguinidae</taxon>
        <taxon>Anguininae</taxon>
        <taxon>Ditylenchus</taxon>
    </lineage>
</organism>
<sequence length="214" mass="24183">MFDFKLVILLSVLLAFEFIVIAADVYPQERGAKENQEQAATNSSQITLLDQLINQKGDHAQEEKGPRGKKKRCIHSKSPTVNSSGDRKRKLEENHRKYKDAPAPKRYKLKHSDYNRPNFKLSLTKVSPIDFACAGPCAKPQQMGKKVTPDSRVCKQRAMKARVNQFKTKQDCGICVGRGYWSRCSKLSGISEQDESGRPPKQYPQLANLLEDSD</sequence>
<feature type="chain" id="PRO_5038054502" evidence="2">
    <location>
        <begin position="23"/>
        <end position="214"/>
    </location>
</feature>
<dbReference type="AlphaFoldDB" id="A0A915ECY3"/>
<feature type="compositionally biased region" description="Basic and acidic residues" evidence="1">
    <location>
        <begin position="57"/>
        <end position="66"/>
    </location>
</feature>
<evidence type="ECO:0000256" key="1">
    <source>
        <dbReference type="SAM" id="MobiDB-lite"/>
    </source>
</evidence>
<feature type="compositionally biased region" description="Basic and acidic residues" evidence="1">
    <location>
        <begin position="85"/>
        <end position="103"/>
    </location>
</feature>
<dbReference type="WBParaSite" id="jg5021">
    <property type="protein sequence ID" value="jg5021"/>
    <property type="gene ID" value="jg5021"/>
</dbReference>
<feature type="signal peptide" evidence="2">
    <location>
        <begin position="1"/>
        <end position="22"/>
    </location>
</feature>
<name>A0A915ECY3_9BILA</name>